<proteinExistence type="inferred from homology"/>
<dbReference type="EMBL" id="JBEVCJ010000002">
    <property type="protein sequence ID" value="MET1254158.1"/>
    <property type="molecule type" value="Genomic_DNA"/>
</dbReference>
<dbReference type="RefSeq" id="WP_353873708.1">
    <property type="nucleotide sequence ID" value="NZ_JBEVCJ010000002.1"/>
</dbReference>
<evidence type="ECO:0000256" key="2">
    <source>
        <dbReference type="ARBA" id="ARBA00022729"/>
    </source>
</evidence>
<feature type="domain" description="Solute-binding protein family 3/N-terminal" evidence="3">
    <location>
        <begin position="34"/>
        <end position="260"/>
    </location>
</feature>
<protein>
    <submittedName>
        <fullName evidence="4">ABC transporter substrate-binding protein</fullName>
    </submittedName>
</protein>
<dbReference type="Pfam" id="PF00497">
    <property type="entry name" value="SBP_bac_3"/>
    <property type="match status" value="1"/>
</dbReference>
<comment type="similarity">
    <text evidence="1">Belongs to the bacterial solute-binding protein 3 family.</text>
</comment>
<evidence type="ECO:0000259" key="3">
    <source>
        <dbReference type="SMART" id="SM00062"/>
    </source>
</evidence>
<comment type="caution">
    <text evidence="4">The sequence shown here is derived from an EMBL/GenBank/DDBJ whole genome shotgun (WGS) entry which is preliminary data.</text>
</comment>
<keyword evidence="2" id="KW-0732">Signal</keyword>
<sequence>MKFCARILIIFYLLINTVVISAEQSKQLTSLKPTLKMVYYEAFAPFSWRENGNMKGILIDIIDAAVVYKLKIPVSHTGLPWVRAQSLVKNNLADGFITVPTAERRQYTYVNATPVANWEVTLMTRKDHPKIEELKQVGTPLQLKGFRVGTNLGNGWAKENLSQIELIETRTVEQLLQMVVANRIDVIIHGRLEEAYYSQKLGYNNELVILPNSFTIVPFNLCISKSSHYADIIEKFESVIIEMHENGELKEIITKYLPESYLESQ</sequence>
<evidence type="ECO:0000313" key="5">
    <source>
        <dbReference type="Proteomes" id="UP001548189"/>
    </source>
</evidence>
<dbReference type="PANTHER" id="PTHR35936:SF35">
    <property type="entry name" value="L-CYSTINE-BINDING PROTEIN TCYJ"/>
    <property type="match status" value="1"/>
</dbReference>
<name>A0ABV2BQE0_9GAMM</name>
<dbReference type="Proteomes" id="UP001548189">
    <property type="component" value="Unassembled WGS sequence"/>
</dbReference>
<evidence type="ECO:0000313" key="4">
    <source>
        <dbReference type="EMBL" id="MET1254158.1"/>
    </source>
</evidence>
<reference evidence="4 5" key="1">
    <citation type="submission" date="2024-06" db="EMBL/GenBank/DDBJ databases">
        <authorList>
            <person name="Li F."/>
        </authorList>
    </citation>
    <scope>NUCLEOTIDE SEQUENCE [LARGE SCALE GENOMIC DNA]</scope>
    <source>
        <strain evidence="4 5">GXAS 311</strain>
    </source>
</reference>
<dbReference type="PANTHER" id="PTHR35936">
    <property type="entry name" value="MEMBRANE-BOUND LYTIC MUREIN TRANSGLYCOSYLASE F"/>
    <property type="match status" value="1"/>
</dbReference>
<keyword evidence="5" id="KW-1185">Reference proteome</keyword>
<dbReference type="Gene3D" id="3.40.190.10">
    <property type="entry name" value="Periplasmic binding protein-like II"/>
    <property type="match status" value="2"/>
</dbReference>
<dbReference type="SMART" id="SM00062">
    <property type="entry name" value="PBPb"/>
    <property type="match status" value="1"/>
</dbReference>
<dbReference type="SUPFAM" id="SSF53850">
    <property type="entry name" value="Periplasmic binding protein-like II"/>
    <property type="match status" value="1"/>
</dbReference>
<dbReference type="InterPro" id="IPR001638">
    <property type="entry name" value="Solute-binding_3/MltF_N"/>
</dbReference>
<accession>A0ABV2BQE0</accession>
<gene>
    <name evidence="4" type="ORF">ABVT43_03360</name>
</gene>
<evidence type="ECO:0000256" key="1">
    <source>
        <dbReference type="ARBA" id="ARBA00010333"/>
    </source>
</evidence>
<organism evidence="4 5">
    <name type="scientific">Aliikangiella maris</name>
    <dbReference type="NCBI Taxonomy" id="3162458"/>
    <lineage>
        <taxon>Bacteria</taxon>
        <taxon>Pseudomonadati</taxon>
        <taxon>Pseudomonadota</taxon>
        <taxon>Gammaproteobacteria</taxon>
        <taxon>Oceanospirillales</taxon>
        <taxon>Pleioneaceae</taxon>
        <taxon>Aliikangiella</taxon>
    </lineage>
</organism>